<keyword evidence="2" id="KW-1185">Reference proteome</keyword>
<evidence type="ECO:0000313" key="1">
    <source>
        <dbReference type="EMBL" id="KAJ9575070.1"/>
    </source>
</evidence>
<evidence type="ECO:0000313" key="2">
    <source>
        <dbReference type="Proteomes" id="UP001233999"/>
    </source>
</evidence>
<protein>
    <submittedName>
        <fullName evidence="1">Uncharacterized protein</fullName>
    </submittedName>
</protein>
<comment type="caution">
    <text evidence="1">The sequence shown here is derived from an EMBL/GenBank/DDBJ whole genome shotgun (WGS) entry which is preliminary data.</text>
</comment>
<dbReference type="Proteomes" id="UP001233999">
    <property type="component" value="Unassembled WGS sequence"/>
</dbReference>
<feature type="non-terminal residue" evidence="1">
    <location>
        <position position="1"/>
    </location>
</feature>
<reference evidence="1" key="1">
    <citation type="journal article" date="2023" name="IScience">
        <title>Live-bearing cockroach genome reveals convergent evolutionary mechanisms linked to viviparity in insects and beyond.</title>
        <authorList>
            <person name="Fouks B."/>
            <person name="Harrison M.C."/>
            <person name="Mikhailova A.A."/>
            <person name="Marchal E."/>
            <person name="English S."/>
            <person name="Carruthers M."/>
            <person name="Jennings E.C."/>
            <person name="Chiamaka E.L."/>
            <person name="Frigard R.A."/>
            <person name="Pippel M."/>
            <person name="Attardo G.M."/>
            <person name="Benoit J.B."/>
            <person name="Bornberg-Bauer E."/>
            <person name="Tobe S.S."/>
        </authorList>
    </citation>
    <scope>NUCLEOTIDE SEQUENCE</scope>
    <source>
        <strain evidence="1">Stay&amp;Tobe</strain>
    </source>
</reference>
<feature type="non-terminal residue" evidence="1">
    <location>
        <position position="55"/>
    </location>
</feature>
<organism evidence="1 2">
    <name type="scientific">Diploptera punctata</name>
    <name type="common">Pacific beetle cockroach</name>
    <dbReference type="NCBI Taxonomy" id="6984"/>
    <lineage>
        <taxon>Eukaryota</taxon>
        <taxon>Metazoa</taxon>
        <taxon>Ecdysozoa</taxon>
        <taxon>Arthropoda</taxon>
        <taxon>Hexapoda</taxon>
        <taxon>Insecta</taxon>
        <taxon>Pterygota</taxon>
        <taxon>Neoptera</taxon>
        <taxon>Polyneoptera</taxon>
        <taxon>Dictyoptera</taxon>
        <taxon>Blattodea</taxon>
        <taxon>Blaberoidea</taxon>
        <taxon>Blaberidae</taxon>
        <taxon>Diplopterinae</taxon>
        <taxon>Diploptera</taxon>
    </lineage>
</organism>
<reference evidence="1" key="2">
    <citation type="submission" date="2023-05" db="EMBL/GenBank/DDBJ databases">
        <authorList>
            <person name="Fouks B."/>
        </authorList>
    </citation>
    <scope>NUCLEOTIDE SEQUENCE</scope>
    <source>
        <strain evidence="1">Stay&amp;Tobe</strain>
        <tissue evidence="1">Testes</tissue>
    </source>
</reference>
<gene>
    <name evidence="1" type="ORF">L9F63_007731</name>
</gene>
<dbReference type="AlphaFoldDB" id="A0AAD7Z798"/>
<accession>A0AAD7Z798</accession>
<sequence length="55" mass="6790">TSYVPHHRYKYHYYNYFPYLRKANLNLTCSRNSSKNNCVTCYNYFTVELHELCQK</sequence>
<proteinExistence type="predicted"/>
<name>A0AAD7Z798_DIPPU</name>
<dbReference type="EMBL" id="JASPKZ010010240">
    <property type="protein sequence ID" value="KAJ9575070.1"/>
    <property type="molecule type" value="Genomic_DNA"/>
</dbReference>